<gene>
    <name evidence="1" type="ORF">DRJ00_09415</name>
</gene>
<name>A0A497E3W9_UNCAE</name>
<dbReference type="AlphaFoldDB" id="A0A497E3W9"/>
<accession>A0A497E3W9</accession>
<sequence>MENFIDDIRSEEICFNTIRNIDCITIIVSYPDRTLIKDFRFKRHSGGLGFTTRSCEFLDDWKGCVYLKNQLPILHLTKIDNRKVDIEIPLSEFGLLREAQFIYELSFAQVIVKLEANLASAIYR</sequence>
<evidence type="ECO:0000313" key="2">
    <source>
        <dbReference type="Proteomes" id="UP000279422"/>
    </source>
</evidence>
<evidence type="ECO:0000313" key="1">
    <source>
        <dbReference type="EMBL" id="RLE06636.1"/>
    </source>
</evidence>
<reference evidence="1 2" key="1">
    <citation type="submission" date="2018-06" db="EMBL/GenBank/DDBJ databases">
        <title>Extensive metabolic versatility and redundancy in microbially diverse, dynamic hydrothermal sediments.</title>
        <authorList>
            <person name="Dombrowski N."/>
            <person name="Teske A."/>
            <person name="Baker B.J."/>
        </authorList>
    </citation>
    <scope>NUCLEOTIDE SEQUENCE [LARGE SCALE GENOMIC DNA]</scope>
    <source>
        <strain evidence="1">B47_G16</strain>
    </source>
</reference>
<organism evidence="1 2">
    <name type="scientific">Aerophobetes bacterium</name>
    <dbReference type="NCBI Taxonomy" id="2030807"/>
    <lineage>
        <taxon>Bacteria</taxon>
        <taxon>Candidatus Aerophobota</taxon>
    </lineage>
</organism>
<dbReference type="EMBL" id="QMPZ01000241">
    <property type="protein sequence ID" value="RLE06636.1"/>
    <property type="molecule type" value="Genomic_DNA"/>
</dbReference>
<dbReference type="Proteomes" id="UP000279422">
    <property type="component" value="Unassembled WGS sequence"/>
</dbReference>
<protein>
    <submittedName>
        <fullName evidence="1">Uncharacterized protein</fullName>
    </submittedName>
</protein>
<comment type="caution">
    <text evidence="1">The sequence shown here is derived from an EMBL/GenBank/DDBJ whole genome shotgun (WGS) entry which is preliminary data.</text>
</comment>
<proteinExistence type="predicted"/>